<dbReference type="KEGG" id="ccro:CMC5_020790"/>
<name>A0A0K1EAM6_CHOCO</name>
<accession>A0A0K1EAM6</accession>
<keyword evidence="2" id="KW-1185">Reference proteome</keyword>
<dbReference type="EMBL" id="CP012159">
    <property type="protein sequence ID" value="AKT37936.1"/>
    <property type="molecule type" value="Genomic_DNA"/>
</dbReference>
<evidence type="ECO:0000313" key="2">
    <source>
        <dbReference type="Proteomes" id="UP000067626"/>
    </source>
</evidence>
<dbReference type="Proteomes" id="UP000067626">
    <property type="component" value="Chromosome"/>
</dbReference>
<evidence type="ECO:0000313" key="1">
    <source>
        <dbReference type="EMBL" id="AKT37936.1"/>
    </source>
</evidence>
<dbReference type="OrthoDB" id="7107769at2"/>
<protein>
    <submittedName>
        <fullName evidence="1">Uncharacterized protein</fullName>
    </submittedName>
</protein>
<proteinExistence type="predicted"/>
<sequence length="540" mass="60385">MPATLAIPVSALEEEWFVRTFYAALDRAIEAPQMLWIVVDHSNEGDILLQCYRQARPRRRVLELRVEETDPAMVWTDLVGTADELGALTTLGDSEAVFLYGGALLHHELLRPWKSGLEALSAGWRRAVVAPIHRRTVSALPDLVKPAAGCSSIEVPEFRNTSRAVRVALAHDLVREAWPDPAPADVAELLIERDPASRTELQRWVEHCAVVAESAAGASVPPSTFSSFPRVHSFPRPIRSKTSLAAKFEMIKADIAETDRAYADWRNEPLFSPVQDAIAPFASHDPRSWFVTAVSYAACQYFDAAAPVVFRLSELIVGDDGLLRFDREPGFFRDLRALRTYFQHGLDLSSDKNRLTYNTVIAWFRDRCEADDPGREHWRALSASFLDSWQDVTRRMTHIARRALDAPNREHVARELDKESGRLPEWRWRQIVQAAAEDLGLATDAGAFLRSHLQEMGEALRKTAPSKDAIESAARRLAEVWLIKIADMAPVNGSDFIARGLTPGPRVGAALRLARELWPKDRSMSKAELISLVLEKLGPA</sequence>
<gene>
    <name evidence="1" type="ORF">CMC5_020790</name>
</gene>
<dbReference type="RefSeq" id="WP_050430232.1">
    <property type="nucleotide sequence ID" value="NZ_CP012159.1"/>
</dbReference>
<dbReference type="SUPFAM" id="SSF81891">
    <property type="entry name" value="Poly A polymerase C-terminal region-like"/>
    <property type="match status" value="1"/>
</dbReference>
<organism evidence="1 2">
    <name type="scientific">Chondromyces crocatus</name>
    <dbReference type="NCBI Taxonomy" id="52"/>
    <lineage>
        <taxon>Bacteria</taxon>
        <taxon>Pseudomonadati</taxon>
        <taxon>Myxococcota</taxon>
        <taxon>Polyangia</taxon>
        <taxon>Polyangiales</taxon>
        <taxon>Polyangiaceae</taxon>
        <taxon>Chondromyces</taxon>
    </lineage>
</organism>
<reference evidence="1 2" key="1">
    <citation type="submission" date="2015-07" db="EMBL/GenBank/DDBJ databases">
        <title>Genome analysis of myxobacterium Chondromyces crocatus Cm c5 reveals a high potential for natural compound synthesis and the genetic basis for the loss of fruiting body formation.</title>
        <authorList>
            <person name="Zaburannyi N."/>
            <person name="Bunk B."/>
            <person name="Maier J."/>
            <person name="Overmann J."/>
            <person name="Mueller R."/>
        </authorList>
    </citation>
    <scope>NUCLEOTIDE SEQUENCE [LARGE SCALE GENOMIC DNA]</scope>
    <source>
        <strain evidence="1 2">Cm c5</strain>
    </source>
</reference>
<dbReference type="AlphaFoldDB" id="A0A0K1EAM6"/>